<dbReference type="Proteomes" id="UP000585272">
    <property type="component" value="Unassembled WGS sequence"/>
</dbReference>
<dbReference type="CDD" id="cd07721">
    <property type="entry name" value="yflN-like_MBL-fold"/>
    <property type="match status" value="1"/>
</dbReference>
<sequence>MHQLADGVWQLRGFPRDNINVYLVGDVLIDAGTALDRRRILKQLSGRAVRAHALTHAHFDHYGSSHAVCTTLGIPMWCGERDVEAVEAGKMVGGPGNRMVPAGRAHPIDRALREGDEVAGFAVLDTPGHSPGHLSYWRESDRVLLCGDVMWGYNPFMLRGSVREPYPLASPDPVENRRSARRLAELRPSLVLFGHGPPLRDPSRFAEAVAKLS</sequence>
<dbReference type="Pfam" id="PF00753">
    <property type="entry name" value="Lactamase_B"/>
    <property type="match status" value="1"/>
</dbReference>
<dbReference type="InterPro" id="IPR001279">
    <property type="entry name" value="Metallo-B-lactamas"/>
</dbReference>
<evidence type="ECO:0000313" key="2">
    <source>
        <dbReference type="EMBL" id="MBB4664001.1"/>
    </source>
</evidence>
<name>A0A840IIG1_9ACTN</name>
<accession>A0A840IIG1</accession>
<evidence type="ECO:0000259" key="1">
    <source>
        <dbReference type="SMART" id="SM00849"/>
    </source>
</evidence>
<organism evidence="2 3">
    <name type="scientific">Conexibacter arvalis</name>
    <dbReference type="NCBI Taxonomy" id="912552"/>
    <lineage>
        <taxon>Bacteria</taxon>
        <taxon>Bacillati</taxon>
        <taxon>Actinomycetota</taxon>
        <taxon>Thermoleophilia</taxon>
        <taxon>Solirubrobacterales</taxon>
        <taxon>Conexibacteraceae</taxon>
        <taxon>Conexibacter</taxon>
    </lineage>
</organism>
<dbReference type="SMART" id="SM00849">
    <property type="entry name" value="Lactamase_B"/>
    <property type="match status" value="1"/>
</dbReference>
<keyword evidence="3" id="KW-1185">Reference proteome</keyword>
<evidence type="ECO:0000313" key="3">
    <source>
        <dbReference type="Proteomes" id="UP000585272"/>
    </source>
</evidence>
<dbReference type="RefSeq" id="WP_183343716.1">
    <property type="nucleotide sequence ID" value="NZ_JACHNU010000005.1"/>
</dbReference>
<dbReference type="PANTHER" id="PTHR42951">
    <property type="entry name" value="METALLO-BETA-LACTAMASE DOMAIN-CONTAINING"/>
    <property type="match status" value="1"/>
</dbReference>
<dbReference type="SUPFAM" id="SSF56281">
    <property type="entry name" value="Metallo-hydrolase/oxidoreductase"/>
    <property type="match status" value="1"/>
</dbReference>
<dbReference type="PANTHER" id="PTHR42951:SF17">
    <property type="entry name" value="METALLO-BETA-LACTAMASE DOMAIN-CONTAINING PROTEIN"/>
    <property type="match status" value="1"/>
</dbReference>
<dbReference type="InterPro" id="IPR036866">
    <property type="entry name" value="RibonucZ/Hydroxyglut_hydro"/>
</dbReference>
<dbReference type="GO" id="GO:0016787">
    <property type="term" value="F:hydrolase activity"/>
    <property type="evidence" value="ECO:0007669"/>
    <property type="project" value="UniProtKB-KW"/>
</dbReference>
<comment type="caution">
    <text evidence="2">The sequence shown here is derived from an EMBL/GenBank/DDBJ whole genome shotgun (WGS) entry which is preliminary data.</text>
</comment>
<gene>
    <name evidence="2" type="ORF">BDZ31_003602</name>
</gene>
<keyword evidence="2" id="KW-0378">Hydrolase</keyword>
<dbReference type="InterPro" id="IPR050855">
    <property type="entry name" value="NDM-1-like"/>
</dbReference>
<dbReference type="EMBL" id="JACHNU010000005">
    <property type="protein sequence ID" value="MBB4664001.1"/>
    <property type="molecule type" value="Genomic_DNA"/>
</dbReference>
<reference evidence="2 3" key="1">
    <citation type="submission" date="2020-08" db="EMBL/GenBank/DDBJ databases">
        <title>Genomic Encyclopedia of Archaeal and Bacterial Type Strains, Phase II (KMG-II): from individual species to whole genera.</title>
        <authorList>
            <person name="Goeker M."/>
        </authorList>
    </citation>
    <scope>NUCLEOTIDE SEQUENCE [LARGE SCALE GENOMIC DNA]</scope>
    <source>
        <strain evidence="2 3">DSM 23288</strain>
    </source>
</reference>
<protein>
    <submittedName>
        <fullName evidence="2">Glyoxylase-like metal-dependent hydrolase (Beta-lactamase superfamily II)</fullName>
    </submittedName>
</protein>
<dbReference type="AlphaFoldDB" id="A0A840IIG1"/>
<proteinExistence type="predicted"/>
<dbReference type="Gene3D" id="3.60.15.10">
    <property type="entry name" value="Ribonuclease Z/Hydroxyacylglutathione hydrolase-like"/>
    <property type="match status" value="1"/>
</dbReference>
<feature type="domain" description="Metallo-beta-lactamase" evidence="1">
    <location>
        <begin position="18"/>
        <end position="195"/>
    </location>
</feature>